<dbReference type="SUPFAM" id="SSF117396">
    <property type="entry name" value="TM1631-like"/>
    <property type="match status" value="1"/>
</dbReference>
<proteinExistence type="predicted"/>
<evidence type="ECO:0008006" key="3">
    <source>
        <dbReference type="Google" id="ProtNLM"/>
    </source>
</evidence>
<dbReference type="PANTHER" id="PTHR30348">
    <property type="entry name" value="UNCHARACTERIZED PROTEIN YECE"/>
    <property type="match status" value="1"/>
</dbReference>
<sequence>MRCPGRGCTDAARLPTSPDEEIRGEALMARAYVGTSGWSYDGWVGPFYPDTLPRNQWLAHYARHLDAVELNASFYRLPMQNMLKGWAKRTPERFSFSVKAWQQLTHRKRLKDCGEQLQVFFERMQPLADRTAAVLFQLPPKMPLDVERLEGFLRQLPAGTRAAFEFRDPRWHVRHVYDALERHNAAFVPFELADQRAPAVATAGFVYLRLHGREDKYRGRYGRDQLRPWADWLTGHMQAGRDAFVFFDNTDKADDAVRDALEMREMLGASA</sequence>
<name>A0ABS1DDZ8_9PROT</name>
<dbReference type="Gene3D" id="3.20.20.410">
    <property type="entry name" value="Protein of unknown function UPF0759"/>
    <property type="match status" value="1"/>
</dbReference>
<gene>
    <name evidence="1" type="ORF">CKO28_11395</name>
</gene>
<dbReference type="InterPro" id="IPR002763">
    <property type="entry name" value="DUF72"/>
</dbReference>
<organism evidence="1 2">
    <name type="scientific">Rhodovibrio sodomensis</name>
    <dbReference type="NCBI Taxonomy" id="1088"/>
    <lineage>
        <taxon>Bacteria</taxon>
        <taxon>Pseudomonadati</taxon>
        <taxon>Pseudomonadota</taxon>
        <taxon>Alphaproteobacteria</taxon>
        <taxon>Rhodospirillales</taxon>
        <taxon>Rhodovibrionaceae</taxon>
        <taxon>Rhodovibrio</taxon>
    </lineage>
</organism>
<dbReference type="EMBL" id="NRRL01000027">
    <property type="protein sequence ID" value="MBK1668634.1"/>
    <property type="molecule type" value="Genomic_DNA"/>
</dbReference>
<keyword evidence="2" id="KW-1185">Reference proteome</keyword>
<comment type="caution">
    <text evidence="1">The sequence shown here is derived from an EMBL/GenBank/DDBJ whole genome shotgun (WGS) entry which is preliminary data.</text>
</comment>
<dbReference type="Proteomes" id="UP001296873">
    <property type="component" value="Unassembled WGS sequence"/>
</dbReference>
<dbReference type="Pfam" id="PF01904">
    <property type="entry name" value="DUF72"/>
    <property type="match status" value="1"/>
</dbReference>
<evidence type="ECO:0000313" key="1">
    <source>
        <dbReference type="EMBL" id="MBK1668634.1"/>
    </source>
</evidence>
<reference evidence="1 2" key="1">
    <citation type="journal article" date="2020" name="Microorganisms">
        <title>Osmotic Adaptation and Compatible Solute Biosynthesis of Phototrophic Bacteria as Revealed from Genome Analyses.</title>
        <authorList>
            <person name="Imhoff J.F."/>
            <person name="Rahn T."/>
            <person name="Kunzel S."/>
            <person name="Keller A."/>
            <person name="Neulinger S.C."/>
        </authorList>
    </citation>
    <scope>NUCLEOTIDE SEQUENCE [LARGE SCALE GENOMIC DNA]</scope>
    <source>
        <strain evidence="1 2">DSM 9895</strain>
    </source>
</reference>
<accession>A0ABS1DDZ8</accession>
<protein>
    <recommendedName>
        <fullName evidence="3">DUF72 domain-containing protein</fullName>
    </recommendedName>
</protein>
<dbReference type="PANTHER" id="PTHR30348:SF4">
    <property type="entry name" value="DUF72 DOMAIN-CONTAINING PROTEIN"/>
    <property type="match status" value="1"/>
</dbReference>
<dbReference type="InterPro" id="IPR036520">
    <property type="entry name" value="UPF0759_sf"/>
</dbReference>
<evidence type="ECO:0000313" key="2">
    <source>
        <dbReference type="Proteomes" id="UP001296873"/>
    </source>
</evidence>